<dbReference type="KEGG" id="hcv:FTV88_0893"/>
<evidence type="ECO:0000256" key="1">
    <source>
        <dbReference type="SAM" id="Phobius"/>
    </source>
</evidence>
<name>A0A5Q2MZX3_9FIRM</name>
<keyword evidence="1" id="KW-0472">Membrane</keyword>
<accession>A0A5Q2MZX3</accession>
<dbReference type="Proteomes" id="UP000366051">
    <property type="component" value="Chromosome"/>
</dbReference>
<keyword evidence="1" id="KW-1133">Transmembrane helix</keyword>
<evidence type="ECO:0000313" key="2">
    <source>
        <dbReference type="EMBL" id="QGG47049.1"/>
    </source>
</evidence>
<keyword evidence="1" id="KW-0812">Transmembrane</keyword>
<sequence>MGLGLYLSVYIVCPKKKKAHPGKMPGCAFFIGFLMALLLLGRELF</sequence>
<dbReference type="EMBL" id="CP045875">
    <property type="protein sequence ID" value="QGG47049.1"/>
    <property type="molecule type" value="Genomic_DNA"/>
</dbReference>
<feature type="transmembrane region" description="Helical" evidence="1">
    <location>
        <begin position="24"/>
        <end position="41"/>
    </location>
</feature>
<proteinExistence type="predicted"/>
<reference evidence="3" key="1">
    <citation type="submission" date="2019-11" db="EMBL/GenBank/DDBJ databases">
        <title>Genome sequence of Heliorestis convoluta strain HH, an alkaliphilic and minimalistic phototrophic bacterium from a soda lake in Egypt.</title>
        <authorList>
            <person name="Dewey E.D."/>
            <person name="Stokes L.M."/>
            <person name="Burchell B.M."/>
            <person name="Shaffer K.N."/>
            <person name="Huntington A.M."/>
            <person name="Baker J.M."/>
            <person name="Nadendla S."/>
            <person name="Giglio M.G."/>
            <person name="Touchman J.W."/>
            <person name="Blankenship R.E."/>
            <person name="Madigan M.T."/>
            <person name="Sattley W.M."/>
        </authorList>
    </citation>
    <scope>NUCLEOTIDE SEQUENCE [LARGE SCALE GENOMIC DNA]</scope>
    <source>
        <strain evidence="3">HH</strain>
    </source>
</reference>
<keyword evidence="3" id="KW-1185">Reference proteome</keyword>
<evidence type="ECO:0000313" key="3">
    <source>
        <dbReference type="Proteomes" id="UP000366051"/>
    </source>
</evidence>
<gene>
    <name evidence="2" type="ORF">FTV88_0893</name>
</gene>
<dbReference type="AlphaFoldDB" id="A0A5Q2MZX3"/>
<protein>
    <submittedName>
        <fullName evidence="2">Uncharacterized protein</fullName>
    </submittedName>
</protein>
<organism evidence="2 3">
    <name type="scientific">Heliorestis convoluta</name>
    <dbReference type="NCBI Taxonomy" id="356322"/>
    <lineage>
        <taxon>Bacteria</taxon>
        <taxon>Bacillati</taxon>
        <taxon>Bacillota</taxon>
        <taxon>Clostridia</taxon>
        <taxon>Eubacteriales</taxon>
        <taxon>Heliobacteriaceae</taxon>
        <taxon>Heliorestis</taxon>
    </lineage>
</organism>